<organism evidence="3 4">
    <name type="scientific">Blepharisma stoltei</name>
    <dbReference type="NCBI Taxonomy" id="1481888"/>
    <lineage>
        <taxon>Eukaryota</taxon>
        <taxon>Sar</taxon>
        <taxon>Alveolata</taxon>
        <taxon>Ciliophora</taxon>
        <taxon>Postciliodesmatophora</taxon>
        <taxon>Heterotrichea</taxon>
        <taxon>Heterotrichida</taxon>
        <taxon>Blepharismidae</taxon>
        <taxon>Blepharisma</taxon>
    </lineage>
</organism>
<evidence type="ECO:0000313" key="4">
    <source>
        <dbReference type="Proteomes" id="UP001162131"/>
    </source>
</evidence>
<proteinExistence type="predicted"/>
<dbReference type="InterPro" id="IPR000595">
    <property type="entry name" value="cNMP-bd_dom"/>
</dbReference>
<evidence type="ECO:0000313" key="3">
    <source>
        <dbReference type="EMBL" id="CAG9314544.1"/>
    </source>
</evidence>
<sequence length="935" mass="107181">MKRSTAIEILKENYAHICAQEEISPDDDIWPQNDEEDNRILNFDNCNITDQHLSVVVKALKVDCFFKELILSNNPIGNETISALLKLIESDGSALKIIRLGNGQLNKDLSDDLWYEVSKAEIIQDRSWVIYLGENLLNLESTQRDFKENQKIRSAKSSCDLILDQDVLFNQSLDKDLSSNFVQPEFPNFISRSISPIDYKGADLLDFSCKNIVQVPRYLENTSPKILNLADNKIEKITGIPISILKLSLRGNYLTKIENIDKCSRLRVLDLSNNRIAKVENLNLNFSLQELNLASNQIRVIENLELLKDIRRLNLENNLLSSLMSIRELSFNTKLSFLILRGNPISNEKGYKPLITSLLPKLVVLDYVKVAGAQGTFRRVFDKDNEFFSTPFLSLDRTPESTLRKKNNTTKGQKSKPMILINDNPQIKTSEIPTNFTSPAHGYADTNAETIKKEPLRHNIKLGKNENTKFEPDSSHELAKIRRYFKNVYIFKDIASTFIETLINASQFSVFEEGSIIHHSEVYIEKMIVVYKGKLQHLDRVYGPGASLFADSLIEPEEVYGDVVCIERCEVFILSKTDLDNISKNYPIYRKAYMKNYVEKNVHPNEMDIRSQIYVRRPRKKPFGIKSQSRCISMLNLKSLVTSETSYSLGLISPTKSLSTPLESKIKFEVDGLLKAADPYDVEFSHTIQPTSGKNEIKQAIEKVQKIFEVYKKEEAQEFAKDDAINEAKNYLKNGASDPEIEFLALKRDLLRDCIEKCESDGEEELMTEYIRCLDREENKKLEQDLLDKEKHYKDEIMTCQLTLSSLLSQNPRSFTEERIKIYRNLLDECNLLDLHDDPAPEISEACGIKLEDPKIKEKTDKVMQLIALANNYRTYISEVLDTLESNNYDLFKEIQSEVYEKGLATITTRASVKESCQSSSRVPSSRYSELELKS</sequence>
<name>A0AAU9J1P5_9CILI</name>
<dbReference type="CDD" id="cd00038">
    <property type="entry name" value="CAP_ED"/>
    <property type="match status" value="1"/>
</dbReference>
<evidence type="ECO:0000256" key="2">
    <source>
        <dbReference type="ARBA" id="ARBA00022737"/>
    </source>
</evidence>
<dbReference type="AlphaFoldDB" id="A0AAU9J1P5"/>
<evidence type="ECO:0008006" key="5">
    <source>
        <dbReference type="Google" id="ProtNLM"/>
    </source>
</evidence>
<dbReference type="InterPro" id="IPR032675">
    <property type="entry name" value="LRR_dom_sf"/>
</dbReference>
<dbReference type="Proteomes" id="UP001162131">
    <property type="component" value="Unassembled WGS sequence"/>
</dbReference>
<dbReference type="InterPro" id="IPR001611">
    <property type="entry name" value="Leu-rich_rpt"/>
</dbReference>
<dbReference type="SUPFAM" id="SSF51206">
    <property type="entry name" value="cAMP-binding domain-like"/>
    <property type="match status" value="1"/>
</dbReference>
<reference evidence="3" key="1">
    <citation type="submission" date="2021-09" db="EMBL/GenBank/DDBJ databases">
        <authorList>
            <consortium name="AG Swart"/>
            <person name="Singh M."/>
            <person name="Singh A."/>
            <person name="Seah K."/>
            <person name="Emmerich C."/>
        </authorList>
    </citation>
    <scope>NUCLEOTIDE SEQUENCE</scope>
    <source>
        <strain evidence="3">ATCC30299</strain>
    </source>
</reference>
<dbReference type="InterPro" id="IPR014710">
    <property type="entry name" value="RmlC-like_jellyroll"/>
</dbReference>
<keyword evidence="4" id="KW-1185">Reference proteome</keyword>
<evidence type="ECO:0000256" key="1">
    <source>
        <dbReference type="ARBA" id="ARBA00022614"/>
    </source>
</evidence>
<dbReference type="SMART" id="SM00365">
    <property type="entry name" value="LRR_SD22"/>
    <property type="match status" value="4"/>
</dbReference>
<keyword evidence="1" id="KW-0433">Leucine-rich repeat</keyword>
<keyword evidence="2" id="KW-0677">Repeat</keyword>
<dbReference type="Gene3D" id="2.60.120.10">
    <property type="entry name" value="Jelly Rolls"/>
    <property type="match status" value="1"/>
</dbReference>
<dbReference type="GO" id="GO:0005737">
    <property type="term" value="C:cytoplasm"/>
    <property type="evidence" value="ECO:0007669"/>
    <property type="project" value="TreeGrafter"/>
</dbReference>
<protein>
    <recommendedName>
        <fullName evidence="5">Cyclic nucleotide-binding domain-containing protein</fullName>
    </recommendedName>
</protein>
<dbReference type="SUPFAM" id="SSF52058">
    <property type="entry name" value="L domain-like"/>
    <property type="match status" value="1"/>
</dbReference>
<dbReference type="PROSITE" id="PS51450">
    <property type="entry name" value="LRR"/>
    <property type="match status" value="4"/>
</dbReference>
<dbReference type="SUPFAM" id="SSF52047">
    <property type="entry name" value="RNI-like"/>
    <property type="match status" value="1"/>
</dbReference>
<comment type="caution">
    <text evidence="3">The sequence shown here is derived from an EMBL/GenBank/DDBJ whole genome shotgun (WGS) entry which is preliminary data.</text>
</comment>
<gene>
    <name evidence="3" type="ORF">BSTOLATCC_MIC11546</name>
</gene>
<dbReference type="Gene3D" id="3.80.10.10">
    <property type="entry name" value="Ribonuclease Inhibitor"/>
    <property type="match status" value="2"/>
</dbReference>
<accession>A0AAU9J1P5</accession>
<dbReference type="InterPro" id="IPR018490">
    <property type="entry name" value="cNMP-bd_dom_sf"/>
</dbReference>
<dbReference type="EMBL" id="CAJZBQ010000012">
    <property type="protein sequence ID" value="CAG9314544.1"/>
    <property type="molecule type" value="Genomic_DNA"/>
</dbReference>
<dbReference type="PANTHER" id="PTHR15454">
    <property type="entry name" value="NISCHARIN RELATED"/>
    <property type="match status" value="1"/>
</dbReference>
<dbReference type="Pfam" id="PF14580">
    <property type="entry name" value="LRR_9"/>
    <property type="match status" value="1"/>
</dbReference>
<dbReference type="PANTHER" id="PTHR15454:SF56">
    <property type="entry name" value="PROTEIN PHOSPHATASE 1 REGULATORY SUBUNIT 7-RELATED"/>
    <property type="match status" value="1"/>
</dbReference>